<dbReference type="EMBL" id="KJ019082">
    <property type="protein sequence ID" value="AIX26724.1"/>
    <property type="molecule type" value="Genomic_DNA"/>
</dbReference>
<accession>A0A0E3FHJ2</accession>
<evidence type="ECO:0000313" key="2">
    <source>
        <dbReference type="Proteomes" id="UP000033009"/>
    </source>
</evidence>
<organism evidence="1 2">
    <name type="scientific">Synechococcus phage ACG-2014i</name>
    <dbReference type="NCBI Taxonomy" id="1493513"/>
    <lineage>
        <taxon>Viruses</taxon>
        <taxon>Duplodnaviria</taxon>
        <taxon>Heunggongvirae</taxon>
        <taxon>Uroviricota</taxon>
        <taxon>Caudoviricetes</taxon>
        <taxon>Pantevenvirales</taxon>
        <taxon>Kyanoviridae</taxon>
        <taxon>Chalconvirus</taxon>
        <taxon>Chalconvirus acg2014i</taxon>
    </lineage>
</organism>
<protein>
    <submittedName>
        <fullName evidence="1">Baseplate tail tube cap</fullName>
    </submittedName>
</protein>
<dbReference type="Pfam" id="PF11091">
    <property type="entry name" value="T4_tail_cap"/>
    <property type="match status" value="1"/>
</dbReference>
<dbReference type="RefSeq" id="YP_009140792.1">
    <property type="nucleotide sequence ID" value="NC_027132.1"/>
</dbReference>
<keyword evidence="2" id="KW-1185">Reference proteome</keyword>
<dbReference type="Proteomes" id="UP000033009">
    <property type="component" value="Segment"/>
</dbReference>
<dbReference type="GeneID" id="24404850"/>
<dbReference type="KEGG" id="vg:24404850"/>
<reference evidence="1 2" key="1">
    <citation type="submission" date="2013-12" db="EMBL/GenBank/DDBJ databases">
        <title>Ecological redundancy of diverse viral populations within a natural community.</title>
        <authorList>
            <person name="Gregory A.C."/>
            <person name="LaButti K."/>
            <person name="Copeland A."/>
            <person name="Woyke T."/>
            <person name="Sullivan M.B."/>
        </authorList>
    </citation>
    <scope>NUCLEOTIDE SEQUENCE [LARGE SCALE GENOMIC DNA]</scope>
    <source>
        <strain evidence="1">Syn7803US120</strain>
    </source>
</reference>
<proteinExistence type="predicted"/>
<name>A0A0E3FHJ2_9CAUD</name>
<dbReference type="InterPro" id="IPR024389">
    <property type="entry name" value="Gp48_T4-like"/>
</dbReference>
<evidence type="ECO:0000313" key="1">
    <source>
        <dbReference type="EMBL" id="AIX26724.1"/>
    </source>
</evidence>
<gene>
    <name evidence="1" type="ORF">Syn7803US120_3</name>
</gene>
<sequence length="368" mass="40380">MKTNTGGKPTANGTKIGQTVKTEAAGARGSKYQVFYQWDGSEWNSITKAKYLESTESGTFSYKTIAAPTLSSATGSRRYPRDAAMTANSDYVLFEFFEYQPPFQNINKGATKDNSTPLATYNESVASEQFYKKTTEQSIILYMPEDVSTGYKANWSGKAFSNIGRDLLTTAGSGDVGEIVQNSLNAIGTTLDQIIPNAGNAIIRDGISKITGESISQNDVFGATRGVILNPNVELLFTGTDLRNISLNYKLVPRNALEATEIKEICKIFKRSMLPKFSNGTELFFSKGNNAKNNYIKVPNVCRLTFMRGNGPNPDVAQYKMCAMTNVEINYTPDGTYATYDDGSMVAIGLSLSFQETKLIFSEEADKY</sequence>